<evidence type="ECO:0000256" key="7">
    <source>
        <dbReference type="ARBA" id="ARBA00023237"/>
    </source>
</evidence>
<evidence type="ECO:0000313" key="11">
    <source>
        <dbReference type="EMBL" id="KAB6335618.1"/>
    </source>
</evidence>
<protein>
    <submittedName>
        <fullName evidence="10">TonB-dependent receptor</fullName>
    </submittedName>
</protein>
<dbReference type="AlphaFoldDB" id="A0A6A2RPY6"/>
<evidence type="ECO:0000256" key="8">
    <source>
        <dbReference type="PROSITE-ProRule" id="PRU01360"/>
    </source>
</evidence>
<dbReference type="PROSITE" id="PS00018">
    <property type="entry name" value="EF_HAND_1"/>
    <property type="match status" value="1"/>
</dbReference>
<sequence length="1095" mass="120886">MPHLILENKNLILFLNLKFNFMNDILKCSPKRFLFSMVVASALLTGIPQKTYAEVDRSQSVMQTVTVKGTVLDANNEPIIGASVLMKGTTNGTITDIDGNFTLSNVNPGTLVVSYIGYKTREINVNGSAPVKITLQEDSEVLDEVVVVGYGTQKKSSLTGAVTVVGAKMLQEKGGLSSPLEALQGQVPGVMITRSSSAPGDESWGLSLRGSVSVNSTEPLIIIDGVAYESVNELRLLNPNDIESMNFLKDGAAAIYGSRAAGGVVLITTKKGAEGKVKVEYSGSATLKTVGLMASAMNIDQWADGVMTALTNDKKTSDVWYTYAELAKKYKGSYLDMRYSPNPFGSTNFTDVADFVFTDDVNWLDTLFGDTWSTEHSLSVSGGSEKSSYRISMSYLYDGSTLQFGNNNNQRYNFRMNNTYKFTKNLKLDSSISYNRQEQVAPTQIESALSATLPMPGLPFESLNGKPYAWGTWGSPAAVVRDGGDNKLSVSAISLSETLNYQIFDWLSANANVGYSTSTAARNKTTNAVTFYNYMGDVEVRTDPSQANSTYTQTSSRTDFYSVSGYLAANKTFAQKHKLNLTLGAQYEFKEYTYFGVMVKDIQNGMEIVNGSGDVTLTGDEKKYQNANLSYFGRFNYDYDGRYLLELNGRYDGSSKFLPENRWDFFYGVSLGWRIKEESFLQKVDWLSDLKLRLSYAEVGNQSGIGNYDGVQLYNLVAAGDDGAYIGSNKLSYIKTNGTLASTTRSWERIKNYNIGVDFGFLNGTLTGSVEAFMKHNNNMLVNVTFPGTLGDSAPKANAGKFEGWGYEGQLNYRNRIGDVNYHVGGTFTFARNELVDYGGTTVLKSGYVQTQQGYPLNSIFGLRYGGKIQNEEQLAAYKTKYYNNNGIGMPSNLRVGDNMYCDENGDGVLDEKDYIYLGSDTPEISYSFNFGADYKGFDINVVFQGAANRFVYRPIDNWTVPFRSNYTNTSTASLGNTWSQNNRDAYYAPYTNESNINNYNYQASSLTAQDGRYLRLKNVTIGYTFPAKLLNKTKAISGARIYVTGADLWETTKIKDGWDPEASARDTNNTTQAAKGVKRYPFTRNFTIGANLTF</sequence>
<dbReference type="Gene3D" id="2.40.170.20">
    <property type="entry name" value="TonB-dependent receptor, beta-barrel domain"/>
    <property type="match status" value="1"/>
</dbReference>
<dbReference type="InterPro" id="IPR037066">
    <property type="entry name" value="Plug_dom_sf"/>
</dbReference>
<comment type="caution">
    <text evidence="10">The sequence shown here is derived from an EMBL/GenBank/DDBJ whole genome shotgun (WGS) entry which is preliminary data.</text>
</comment>
<evidence type="ECO:0000313" key="13">
    <source>
        <dbReference type="Proteomes" id="UP000487596"/>
    </source>
</evidence>
<dbReference type="SUPFAM" id="SSF49464">
    <property type="entry name" value="Carboxypeptidase regulatory domain-like"/>
    <property type="match status" value="1"/>
</dbReference>
<dbReference type="PROSITE" id="PS52016">
    <property type="entry name" value="TONB_DEPENDENT_REC_3"/>
    <property type="match status" value="1"/>
</dbReference>
<keyword evidence="5" id="KW-0732">Signal</keyword>
<evidence type="ECO:0000256" key="4">
    <source>
        <dbReference type="ARBA" id="ARBA00022692"/>
    </source>
</evidence>
<dbReference type="PANTHER" id="PTHR30069:SF29">
    <property type="entry name" value="HEMOGLOBIN AND HEMOGLOBIN-HAPTOGLOBIN-BINDING PROTEIN 1-RELATED"/>
    <property type="match status" value="1"/>
</dbReference>
<dbReference type="InterPro" id="IPR018247">
    <property type="entry name" value="EF_Hand_1_Ca_BS"/>
</dbReference>
<comment type="subcellular location">
    <subcellularLocation>
        <location evidence="1 8">Cell outer membrane</location>
        <topology evidence="1 8">Multi-pass membrane protein</topology>
    </subcellularLocation>
</comment>
<evidence type="ECO:0000259" key="9">
    <source>
        <dbReference type="Pfam" id="PF07715"/>
    </source>
</evidence>
<organism evidence="10 13">
    <name type="scientific">Bacteroides xylanisolvens</name>
    <dbReference type="NCBI Taxonomy" id="371601"/>
    <lineage>
        <taxon>Bacteria</taxon>
        <taxon>Pseudomonadati</taxon>
        <taxon>Bacteroidota</taxon>
        <taxon>Bacteroidia</taxon>
        <taxon>Bacteroidales</taxon>
        <taxon>Bacteroidaceae</taxon>
        <taxon>Bacteroides</taxon>
    </lineage>
</organism>
<evidence type="ECO:0000256" key="6">
    <source>
        <dbReference type="ARBA" id="ARBA00023136"/>
    </source>
</evidence>
<dbReference type="Gene3D" id="2.170.130.10">
    <property type="entry name" value="TonB-dependent receptor, plug domain"/>
    <property type="match status" value="1"/>
</dbReference>
<comment type="similarity">
    <text evidence="8">Belongs to the TonB-dependent receptor family.</text>
</comment>
<dbReference type="Proteomes" id="UP000438288">
    <property type="component" value="Unassembled WGS sequence"/>
</dbReference>
<proteinExistence type="inferred from homology"/>
<dbReference type="NCBIfam" id="TIGR04057">
    <property type="entry name" value="SusC_RagA_signa"/>
    <property type="match status" value="1"/>
</dbReference>
<dbReference type="Gene3D" id="2.60.40.1120">
    <property type="entry name" value="Carboxypeptidase-like, regulatory domain"/>
    <property type="match status" value="1"/>
</dbReference>
<accession>A0A6A2RPY6</accession>
<gene>
    <name evidence="10" type="ORF">GA424_20490</name>
    <name evidence="11" type="ORF">GAZ43_25630</name>
</gene>
<dbReference type="RefSeq" id="WP_151921659.1">
    <property type="nucleotide sequence ID" value="NZ_JABFCE010000066.1"/>
</dbReference>
<dbReference type="GO" id="GO:0015344">
    <property type="term" value="F:siderophore uptake transmembrane transporter activity"/>
    <property type="evidence" value="ECO:0007669"/>
    <property type="project" value="TreeGrafter"/>
</dbReference>
<name>A0A6A2RPY6_9BACE</name>
<dbReference type="Pfam" id="PF07715">
    <property type="entry name" value="Plug"/>
    <property type="match status" value="1"/>
</dbReference>
<evidence type="ECO:0000313" key="12">
    <source>
        <dbReference type="Proteomes" id="UP000438288"/>
    </source>
</evidence>
<dbReference type="GO" id="GO:0044718">
    <property type="term" value="P:siderophore transmembrane transport"/>
    <property type="evidence" value="ECO:0007669"/>
    <property type="project" value="TreeGrafter"/>
</dbReference>
<dbReference type="NCBIfam" id="TIGR04056">
    <property type="entry name" value="OMP_RagA_SusC"/>
    <property type="match status" value="1"/>
</dbReference>
<evidence type="ECO:0000256" key="2">
    <source>
        <dbReference type="ARBA" id="ARBA00022448"/>
    </source>
</evidence>
<keyword evidence="3 8" id="KW-1134">Transmembrane beta strand</keyword>
<keyword evidence="2 8" id="KW-0813">Transport</keyword>
<dbReference type="SUPFAM" id="SSF56935">
    <property type="entry name" value="Porins"/>
    <property type="match status" value="1"/>
</dbReference>
<evidence type="ECO:0000256" key="3">
    <source>
        <dbReference type="ARBA" id="ARBA00022452"/>
    </source>
</evidence>
<keyword evidence="7 8" id="KW-0998">Cell outer membrane</keyword>
<evidence type="ECO:0000256" key="5">
    <source>
        <dbReference type="ARBA" id="ARBA00022729"/>
    </source>
</evidence>
<dbReference type="Pfam" id="PF13715">
    <property type="entry name" value="CarbopepD_reg_2"/>
    <property type="match status" value="1"/>
</dbReference>
<dbReference type="EMBL" id="WDEH01000044">
    <property type="protein sequence ID" value="KAB6133418.1"/>
    <property type="molecule type" value="Genomic_DNA"/>
</dbReference>
<reference evidence="12 13" key="1">
    <citation type="journal article" date="2019" name="Nat. Med.">
        <title>A library of human gut bacterial isolates paired with longitudinal multiomics data enables mechanistic microbiome research.</title>
        <authorList>
            <person name="Poyet M."/>
            <person name="Groussin M."/>
            <person name="Gibbons S.M."/>
            <person name="Avila-Pacheco J."/>
            <person name="Jiang X."/>
            <person name="Kearney S.M."/>
            <person name="Perrotta A.R."/>
            <person name="Berdy B."/>
            <person name="Zhao S."/>
            <person name="Lieberman T.D."/>
            <person name="Swanson P.K."/>
            <person name="Smith M."/>
            <person name="Roesemann S."/>
            <person name="Alexander J.E."/>
            <person name="Rich S.A."/>
            <person name="Livny J."/>
            <person name="Vlamakis H."/>
            <person name="Clish C."/>
            <person name="Bullock K."/>
            <person name="Deik A."/>
            <person name="Scott J."/>
            <person name="Pierce K.A."/>
            <person name="Xavier R.J."/>
            <person name="Alm E.J."/>
        </authorList>
    </citation>
    <scope>NUCLEOTIDE SEQUENCE [LARGE SCALE GENOMIC DNA]</scope>
    <source>
        <strain evidence="11 12">BIOML-A16</strain>
        <strain evidence="10 13">BIOML-A62</strain>
    </source>
</reference>
<dbReference type="InterPro" id="IPR036942">
    <property type="entry name" value="Beta-barrel_TonB_sf"/>
</dbReference>
<feature type="domain" description="TonB-dependent receptor plug" evidence="9">
    <location>
        <begin position="155"/>
        <end position="264"/>
    </location>
</feature>
<dbReference type="InterPro" id="IPR039426">
    <property type="entry name" value="TonB-dep_rcpt-like"/>
</dbReference>
<keyword evidence="6 8" id="KW-0472">Membrane</keyword>
<dbReference type="PANTHER" id="PTHR30069">
    <property type="entry name" value="TONB-DEPENDENT OUTER MEMBRANE RECEPTOR"/>
    <property type="match status" value="1"/>
</dbReference>
<evidence type="ECO:0000313" key="10">
    <source>
        <dbReference type="EMBL" id="KAB6133418.1"/>
    </source>
</evidence>
<keyword evidence="10" id="KW-0675">Receptor</keyword>
<evidence type="ECO:0000256" key="1">
    <source>
        <dbReference type="ARBA" id="ARBA00004571"/>
    </source>
</evidence>
<dbReference type="Proteomes" id="UP000487596">
    <property type="component" value="Unassembled WGS sequence"/>
</dbReference>
<dbReference type="InterPro" id="IPR023996">
    <property type="entry name" value="TonB-dep_OMP_SusC/RagA"/>
</dbReference>
<dbReference type="InterPro" id="IPR012910">
    <property type="entry name" value="Plug_dom"/>
</dbReference>
<dbReference type="InterPro" id="IPR023997">
    <property type="entry name" value="TonB-dep_OMP_SusC/RagA_CS"/>
</dbReference>
<dbReference type="FunFam" id="2.60.40.1120:FF:000003">
    <property type="entry name" value="Outer membrane protein Omp121"/>
    <property type="match status" value="1"/>
</dbReference>
<dbReference type="GO" id="GO:0009279">
    <property type="term" value="C:cell outer membrane"/>
    <property type="evidence" value="ECO:0007669"/>
    <property type="project" value="UniProtKB-SubCell"/>
</dbReference>
<dbReference type="EMBL" id="WDCP01000126">
    <property type="protein sequence ID" value="KAB6335618.1"/>
    <property type="molecule type" value="Genomic_DNA"/>
</dbReference>
<dbReference type="InterPro" id="IPR008969">
    <property type="entry name" value="CarboxyPept-like_regulatory"/>
</dbReference>
<keyword evidence="4 8" id="KW-0812">Transmembrane</keyword>